<dbReference type="SUPFAM" id="SSF49777">
    <property type="entry name" value="PEBP-like"/>
    <property type="match status" value="1"/>
</dbReference>
<dbReference type="GO" id="GO:0030162">
    <property type="term" value="P:regulation of proteolysis"/>
    <property type="evidence" value="ECO:0007669"/>
    <property type="project" value="TreeGrafter"/>
</dbReference>
<accession>A0AAN7BF31</accession>
<organism evidence="2 3">
    <name type="scientific">Podospora fimiseda</name>
    <dbReference type="NCBI Taxonomy" id="252190"/>
    <lineage>
        <taxon>Eukaryota</taxon>
        <taxon>Fungi</taxon>
        <taxon>Dikarya</taxon>
        <taxon>Ascomycota</taxon>
        <taxon>Pezizomycotina</taxon>
        <taxon>Sordariomycetes</taxon>
        <taxon>Sordariomycetidae</taxon>
        <taxon>Sordariales</taxon>
        <taxon>Podosporaceae</taxon>
        <taxon>Podospora</taxon>
    </lineage>
</organism>
<protein>
    <submittedName>
        <fullName evidence="2">Phosphatidylethanolamine-binding protein</fullName>
    </submittedName>
</protein>
<dbReference type="PANTHER" id="PTHR11362:SF148">
    <property type="entry name" value="CARBOXYPEPTIDASE Y INHIBITOR"/>
    <property type="match status" value="1"/>
</dbReference>
<dbReference type="InterPro" id="IPR008914">
    <property type="entry name" value="PEBP"/>
</dbReference>
<dbReference type="Pfam" id="PF01161">
    <property type="entry name" value="PBP"/>
    <property type="match status" value="1"/>
</dbReference>
<evidence type="ECO:0000313" key="2">
    <source>
        <dbReference type="EMBL" id="KAK4221529.1"/>
    </source>
</evidence>
<feature type="signal peptide" evidence="1">
    <location>
        <begin position="1"/>
        <end position="30"/>
    </location>
</feature>
<dbReference type="GO" id="GO:0046578">
    <property type="term" value="P:regulation of Ras protein signal transduction"/>
    <property type="evidence" value="ECO:0007669"/>
    <property type="project" value="TreeGrafter"/>
</dbReference>
<dbReference type="CDD" id="cd00866">
    <property type="entry name" value="PEBP_euk"/>
    <property type="match status" value="1"/>
</dbReference>
<dbReference type="InterPro" id="IPR035810">
    <property type="entry name" value="PEBP_euk"/>
</dbReference>
<dbReference type="PANTHER" id="PTHR11362">
    <property type="entry name" value="PHOSPHATIDYLETHANOLAMINE-BINDING PROTEIN"/>
    <property type="match status" value="1"/>
</dbReference>
<gene>
    <name evidence="2" type="ORF">QBC38DRAFT_125532</name>
</gene>
<dbReference type="Proteomes" id="UP001301958">
    <property type="component" value="Unassembled WGS sequence"/>
</dbReference>
<dbReference type="GO" id="GO:0030414">
    <property type="term" value="F:peptidase inhibitor activity"/>
    <property type="evidence" value="ECO:0007669"/>
    <property type="project" value="TreeGrafter"/>
</dbReference>
<dbReference type="AlphaFoldDB" id="A0AAN7BF31"/>
<name>A0AAN7BF31_9PEZI</name>
<keyword evidence="1" id="KW-0732">Signal</keyword>
<dbReference type="InterPro" id="IPR036610">
    <property type="entry name" value="PEBP-like_sf"/>
</dbReference>
<reference evidence="2" key="2">
    <citation type="submission" date="2023-05" db="EMBL/GenBank/DDBJ databases">
        <authorList>
            <consortium name="Lawrence Berkeley National Laboratory"/>
            <person name="Steindorff A."/>
            <person name="Hensen N."/>
            <person name="Bonometti L."/>
            <person name="Westerberg I."/>
            <person name="Brannstrom I.O."/>
            <person name="Guillou S."/>
            <person name="Cros-Aarteil S."/>
            <person name="Calhoun S."/>
            <person name="Haridas S."/>
            <person name="Kuo A."/>
            <person name="Mondo S."/>
            <person name="Pangilinan J."/>
            <person name="Riley R."/>
            <person name="Labutti K."/>
            <person name="Andreopoulos B."/>
            <person name="Lipzen A."/>
            <person name="Chen C."/>
            <person name="Yanf M."/>
            <person name="Daum C."/>
            <person name="Ng V."/>
            <person name="Clum A."/>
            <person name="Ohm R."/>
            <person name="Martin F."/>
            <person name="Silar P."/>
            <person name="Natvig D."/>
            <person name="Lalanne C."/>
            <person name="Gautier V."/>
            <person name="Ament-Velasquez S.L."/>
            <person name="Kruys A."/>
            <person name="Hutchinson M.I."/>
            <person name="Powell A.J."/>
            <person name="Barry K."/>
            <person name="Miller A.N."/>
            <person name="Grigoriev I.V."/>
            <person name="Debuchy R."/>
            <person name="Gladieux P."/>
            <person name="Thoren M.H."/>
            <person name="Johannesson H."/>
        </authorList>
    </citation>
    <scope>NUCLEOTIDE SEQUENCE</scope>
    <source>
        <strain evidence="2">CBS 990.96</strain>
    </source>
</reference>
<evidence type="ECO:0000256" key="1">
    <source>
        <dbReference type="SAM" id="SignalP"/>
    </source>
</evidence>
<keyword evidence="3" id="KW-1185">Reference proteome</keyword>
<reference evidence="2" key="1">
    <citation type="journal article" date="2023" name="Mol. Phylogenet. Evol.">
        <title>Genome-scale phylogeny and comparative genomics of the fungal order Sordariales.</title>
        <authorList>
            <person name="Hensen N."/>
            <person name="Bonometti L."/>
            <person name="Westerberg I."/>
            <person name="Brannstrom I.O."/>
            <person name="Guillou S."/>
            <person name="Cros-Aarteil S."/>
            <person name="Calhoun S."/>
            <person name="Haridas S."/>
            <person name="Kuo A."/>
            <person name="Mondo S."/>
            <person name="Pangilinan J."/>
            <person name="Riley R."/>
            <person name="LaButti K."/>
            <person name="Andreopoulos B."/>
            <person name="Lipzen A."/>
            <person name="Chen C."/>
            <person name="Yan M."/>
            <person name="Daum C."/>
            <person name="Ng V."/>
            <person name="Clum A."/>
            <person name="Steindorff A."/>
            <person name="Ohm R.A."/>
            <person name="Martin F."/>
            <person name="Silar P."/>
            <person name="Natvig D.O."/>
            <person name="Lalanne C."/>
            <person name="Gautier V."/>
            <person name="Ament-Velasquez S.L."/>
            <person name="Kruys A."/>
            <person name="Hutchinson M.I."/>
            <person name="Powell A.J."/>
            <person name="Barry K."/>
            <person name="Miller A.N."/>
            <person name="Grigoriev I.V."/>
            <person name="Debuchy R."/>
            <person name="Gladieux P."/>
            <person name="Hiltunen Thoren M."/>
            <person name="Johannesson H."/>
        </authorList>
    </citation>
    <scope>NUCLEOTIDE SEQUENCE</scope>
    <source>
        <strain evidence="2">CBS 990.96</strain>
    </source>
</reference>
<evidence type="ECO:0000313" key="3">
    <source>
        <dbReference type="Proteomes" id="UP001301958"/>
    </source>
</evidence>
<dbReference type="GO" id="GO:0005543">
    <property type="term" value="F:phospholipid binding"/>
    <property type="evidence" value="ECO:0007669"/>
    <property type="project" value="TreeGrafter"/>
</dbReference>
<comment type="caution">
    <text evidence="2">The sequence shown here is derived from an EMBL/GenBank/DDBJ whole genome shotgun (WGS) entry which is preliminary data.</text>
</comment>
<dbReference type="Gene3D" id="3.90.280.10">
    <property type="entry name" value="PEBP-like"/>
    <property type="match status" value="1"/>
</dbReference>
<feature type="chain" id="PRO_5042868139" evidence="1">
    <location>
        <begin position="31"/>
        <end position="246"/>
    </location>
</feature>
<sequence>MSESEAKMATNKSTFIPLLLFLILIPQANTLPNCNGQIQHIMTSSSDRADTIRQELQQAEIIPTVIDDFVPSLSLSISWTKTSQEASLGNTLKPDDLQGVPVVSVKPLVPNQQSETNIVIVATDPDAPQRDDPKWAEFCHWIAVSSGSGSEEDGKEMKLDDVIEYKPPGPPKKTGKHRYVFLGLVPGNGTTDKLELSKPGERKRWGYDKEEGEGSRVEGVRRWARENGLVVIGKSFCSFQPGENAD</sequence>
<proteinExistence type="predicted"/>
<dbReference type="EMBL" id="MU865538">
    <property type="protein sequence ID" value="KAK4221529.1"/>
    <property type="molecule type" value="Genomic_DNA"/>
</dbReference>